<feature type="chain" id="PRO_5034120471" evidence="1">
    <location>
        <begin position="24"/>
        <end position="162"/>
    </location>
</feature>
<dbReference type="EMBL" id="DACRBY010000017">
    <property type="protein sequence ID" value="HAS8540912.1"/>
    <property type="molecule type" value="Genomic_DNA"/>
</dbReference>
<comment type="caution">
    <text evidence="2">The sequence shown here is derived from an EMBL/GenBank/DDBJ whole genome shotgun (WGS) entry which is preliminary data.</text>
</comment>
<keyword evidence="1" id="KW-0732">Signal</keyword>
<sequence length="162" mass="18311">MHNNTTQIAILAALMILPIGAHADSNSTVFQTGNIHNGERKFLYRMEQAGDIIQYGVTMSTNQFNTLVSQKYKMWQGFYSCSGSAPFKYMDPLIGNVGATFVQSQDCSIKVDSKLGNKQCEFNPEQIHELLERMWMEIESGYGIEPISPPEFKYISNHCKDL</sequence>
<feature type="signal peptide" evidence="1">
    <location>
        <begin position="1"/>
        <end position="23"/>
    </location>
</feature>
<accession>A0A8H9N147</accession>
<evidence type="ECO:0000313" key="2">
    <source>
        <dbReference type="EMBL" id="HAS8540912.1"/>
    </source>
</evidence>
<proteinExistence type="predicted"/>
<evidence type="ECO:0000256" key="1">
    <source>
        <dbReference type="SAM" id="SignalP"/>
    </source>
</evidence>
<reference evidence="2" key="1">
    <citation type="journal article" date="2018" name="Genome Biol.">
        <title>SKESA: strategic k-mer extension for scrupulous assemblies.</title>
        <authorList>
            <person name="Souvorov A."/>
            <person name="Agarwala R."/>
            <person name="Lipman D.J."/>
        </authorList>
    </citation>
    <scope>NUCLEOTIDE SEQUENCE</scope>
    <source>
        <strain evidence="2">BCW_3452</strain>
    </source>
</reference>
<dbReference type="AlphaFoldDB" id="A0A8H9N147"/>
<name>A0A8H9N147_VIBVL</name>
<protein>
    <submittedName>
        <fullName evidence="2">Uncharacterized protein</fullName>
    </submittedName>
</protein>
<dbReference type="Proteomes" id="UP000863257">
    <property type="component" value="Unassembled WGS sequence"/>
</dbReference>
<gene>
    <name evidence="2" type="ORF">I7730_14070</name>
</gene>
<organism evidence="2">
    <name type="scientific">Vibrio vulnificus</name>
    <dbReference type="NCBI Taxonomy" id="672"/>
    <lineage>
        <taxon>Bacteria</taxon>
        <taxon>Pseudomonadati</taxon>
        <taxon>Pseudomonadota</taxon>
        <taxon>Gammaproteobacteria</taxon>
        <taxon>Vibrionales</taxon>
        <taxon>Vibrionaceae</taxon>
        <taxon>Vibrio</taxon>
    </lineage>
</organism>
<reference evidence="2" key="2">
    <citation type="submission" date="2019-01" db="EMBL/GenBank/DDBJ databases">
        <authorList>
            <consortium name="NCBI Pathogen Detection Project"/>
        </authorList>
    </citation>
    <scope>NUCLEOTIDE SEQUENCE</scope>
    <source>
        <strain evidence="2">BCW_3452</strain>
    </source>
</reference>